<dbReference type="InterPro" id="IPR037278">
    <property type="entry name" value="ARFGAP/RecO"/>
</dbReference>
<dbReference type="SMART" id="SM00105">
    <property type="entry name" value="ArfGap"/>
    <property type="match status" value="1"/>
</dbReference>
<reference evidence="7 8" key="1">
    <citation type="submission" date="2011-08" db="EMBL/GenBank/DDBJ databases">
        <authorList>
            <person name="Liu Z.J."/>
            <person name="Shi F.L."/>
            <person name="Lu J.Q."/>
            <person name="Li M."/>
            <person name="Wang Z.L."/>
        </authorList>
    </citation>
    <scope>NUCLEOTIDE SEQUENCE [LARGE SCALE GENOMIC DNA]</scope>
    <source>
        <strain evidence="7 8">USNM 41457</strain>
    </source>
</reference>
<dbReference type="GO" id="GO:0000139">
    <property type="term" value="C:Golgi membrane"/>
    <property type="evidence" value="ECO:0007669"/>
    <property type="project" value="TreeGrafter"/>
</dbReference>
<gene>
    <name evidence="7" type="ORF">EDEG_00695</name>
</gene>
<sequence>MDYRAKVIELSEVGSNTNCVDCNASNPQWASISYGTFICLECAGAHRGYGVQISRVRSVSMDNWTEEMYQIMEKGGNQRFKNFMIDKNLENVDKSVLYRENELKKYRFDLCGEEIQKPKKSNNFKPNNFSISSSITNTDFKSEESIQDKLTTTFWSVSEFVAVNAIKLKDKSMEVGTKFNKSYLTPTTKLIKEKALGIKDKMLKKDESNVKICENNSNHVQKNGKGDLSKWD</sequence>
<feature type="domain" description="Arf-GAP" evidence="6">
    <location>
        <begin position="4"/>
        <end position="83"/>
    </location>
</feature>
<dbReference type="InterPro" id="IPR001164">
    <property type="entry name" value="ArfGAP_dom"/>
</dbReference>
<comment type="caution">
    <text evidence="7">The sequence shown here is derived from an EMBL/GenBank/DDBJ whole genome shotgun (WGS) entry which is preliminary data.</text>
</comment>
<dbReference type="GO" id="GO:0030100">
    <property type="term" value="P:regulation of endocytosis"/>
    <property type="evidence" value="ECO:0007669"/>
    <property type="project" value="TreeGrafter"/>
</dbReference>
<reference evidence="8" key="2">
    <citation type="submission" date="2015-07" db="EMBL/GenBank/DDBJ databases">
        <title>Contrasting host-pathogen interactions and genome evolution in two generalist and specialist microsporidian pathogens of mosquitoes.</title>
        <authorList>
            <consortium name="The Broad Institute Genomics Platform"/>
            <consortium name="The Broad Institute Genome Sequencing Center for Infectious Disease"/>
            <person name="Cuomo C.A."/>
            <person name="Sanscrainte N.D."/>
            <person name="Goldberg J.M."/>
            <person name="Heiman D."/>
            <person name="Young S."/>
            <person name="Zeng Q."/>
            <person name="Becnel J.J."/>
            <person name="Birren B.W."/>
        </authorList>
    </citation>
    <scope>NUCLEOTIDE SEQUENCE [LARGE SCALE GENOMIC DNA]</scope>
    <source>
        <strain evidence="8">USNM 41457</strain>
    </source>
</reference>
<evidence type="ECO:0000259" key="6">
    <source>
        <dbReference type="PROSITE" id="PS50115"/>
    </source>
</evidence>
<keyword evidence="3 5" id="KW-0863">Zinc-finger</keyword>
<dbReference type="GO" id="GO:0005096">
    <property type="term" value="F:GTPase activator activity"/>
    <property type="evidence" value="ECO:0007669"/>
    <property type="project" value="UniProtKB-KW"/>
</dbReference>
<protein>
    <recommendedName>
        <fullName evidence="6">Arf-GAP domain-containing protein</fullName>
    </recommendedName>
</protein>
<dbReference type="FunCoup" id="J9DRN8">
    <property type="interactions" value="86"/>
</dbReference>
<proteinExistence type="predicted"/>
<name>J9DRN8_EDHAE</name>
<evidence type="ECO:0000256" key="3">
    <source>
        <dbReference type="ARBA" id="ARBA00022771"/>
    </source>
</evidence>
<evidence type="ECO:0000256" key="2">
    <source>
        <dbReference type="ARBA" id="ARBA00022723"/>
    </source>
</evidence>
<dbReference type="VEuPathDB" id="MicrosporidiaDB:EDEG_00695"/>
<dbReference type="InParanoid" id="J9DRN8"/>
<dbReference type="Pfam" id="PF01412">
    <property type="entry name" value="ArfGap"/>
    <property type="match status" value="1"/>
</dbReference>
<dbReference type="EMBL" id="AFBI03000008">
    <property type="protein sequence ID" value="EJW05230.1"/>
    <property type="molecule type" value="Genomic_DNA"/>
</dbReference>
<dbReference type="GO" id="GO:0008270">
    <property type="term" value="F:zinc ion binding"/>
    <property type="evidence" value="ECO:0007669"/>
    <property type="project" value="UniProtKB-KW"/>
</dbReference>
<keyword evidence="1" id="KW-0343">GTPase activation</keyword>
<keyword evidence="2" id="KW-0479">Metal-binding</keyword>
<dbReference type="OMA" id="ECNTRNT"/>
<dbReference type="OrthoDB" id="983479at2759"/>
<evidence type="ECO:0000256" key="5">
    <source>
        <dbReference type="PROSITE-ProRule" id="PRU00288"/>
    </source>
</evidence>
<dbReference type="PANTHER" id="PTHR46395">
    <property type="entry name" value="ADP-RIBOSYLATION FACTOR GTPASE-ACTIVATING PROTEIN 1"/>
    <property type="match status" value="1"/>
</dbReference>
<dbReference type="PROSITE" id="PS50115">
    <property type="entry name" value="ARFGAP"/>
    <property type="match status" value="1"/>
</dbReference>
<dbReference type="InterPro" id="IPR038508">
    <property type="entry name" value="ArfGAP_dom_sf"/>
</dbReference>
<evidence type="ECO:0000256" key="4">
    <source>
        <dbReference type="ARBA" id="ARBA00022833"/>
    </source>
</evidence>
<accession>J9DRN8</accession>
<dbReference type="STRING" id="1003232.J9DRN8"/>
<dbReference type="Proteomes" id="UP000003163">
    <property type="component" value="Unassembled WGS sequence"/>
</dbReference>
<dbReference type="GO" id="GO:0032012">
    <property type="term" value="P:regulation of ARF protein signal transduction"/>
    <property type="evidence" value="ECO:0007669"/>
    <property type="project" value="TreeGrafter"/>
</dbReference>
<dbReference type="Gene3D" id="1.10.220.150">
    <property type="entry name" value="Arf GTPase activating protein"/>
    <property type="match status" value="1"/>
</dbReference>
<dbReference type="SUPFAM" id="SSF57863">
    <property type="entry name" value="ArfGap/RecO-like zinc finger"/>
    <property type="match status" value="1"/>
</dbReference>
<evidence type="ECO:0000256" key="1">
    <source>
        <dbReference type="ARBA" id="ARBA00022468"/>
    </source>
</evidence>
<evidence type="ECO:0000313" key="8">
    <source>
        <dbReference type="Proteomes" id="UP000003163"/>
    </source>
</evidence>
<keyword evidence="8" id="KW-1185">Reference proteome</keyword>
<dbReference type="AlphaFoldDB" id="J9DRN8"/>
<evidence type="ECO:0000313" key="7">
    <source>
        <dbReference type="EMBL" id="EJW05230.1"/>
    </source>
</evidence>
<organism evidence="7 8">
    <name type="scientific">Edhazardia aedis (strain USNM 41457)</name>
    <name type="common">Microsporidian parasite</name>
    <dbReference type="NCBI Taxonomy" id="1003232"/>
    <lineage>
        <taxon>Eukaryota</taxon>
        <taxon>Fungi</taxon>
        <taxon>Fungi incertae sedis</taxon>
        <taxon>Microsporidia</taxon>
        <taxon>Edhazardia</taxon>
    </lineage>
</organism>
<dbReference type="PANTHER" id="PTHR46395:SF1">
    <property type="entry name" value="ADP-RIBOSYLATION FACTOR GTPASE-ACTIVATING PROTEIN 1"/>
    <property type="match status" value="1"/>
</dbReference>
<dbReference type="HOGENOM" id="CLU_070980_0_0_1"/>
<keyword evidence="4" id="KW-0862">Zinc</keyword>
<dbReference type="PRINTS" id="PR00405">
    <property type="entry name" value="REVINTRACTNG"/>
</dbReference>